<comment type="caution">
    <text evidence="1">The sequence shown here is derived from an EMBL/GenBank/DDBJ whole genome shotgun (WGS) entry which is preliminary data.</text>
</comment>
<proteinExistence type="predicted"/>
<sequence>MTEFGVVTCSFCGKELSIMKKITWTWIGSIPKAQPFCFGDGCTQSAREADLKGVYRPHPRNHKFALAS</sequence>
<dbReference type="EMBL" id="MHRP01000041">
    <property type="protein sequence ID" value="OHA25925.1"/>
    <property type="molecule type" value="Genomic_DNA"/>
</dbReference>
<name>A0A1G2MPW5_9BACT</name>
<evidence type="ECO:0000313" key="2">
    <source>
        <dbReference type="Proteomes" id="UP000177943"/>
    </source>
</evidence>
<dbReference type="AlphaFoldDB" id="A0A1G2MPW5"/>
<evidence type="ECO:0000313" key="1">
    <source>
        <dbReference type="EMBL" id="OHA25925.1"/>
    </source>
</evidence>
<protein>
    <submittedName>
        <fullName evidence="1">Uncharacterized protein</fullName>
    </submittedName>
</protein>
<gene>
    <name evidence="1" type="ORF">A3D56_02465</name>
</gene>
<dbReference type="Proteomes" id="UP000177943">
    <property type="component" value="Unassembled WGS sequence"/>
</dbReference>
<reference evidence="1 2" key="1">
    <citation type="journal article" date="2016" name="Nat. Commun.">
        <title>Thousands of microbial genomes shed light on interconnected biogeochemical processes in an aquifer system.</title>
        <authorList>
            <person name="Anantharaman K."/>
            <person name="Brown C.T."/>
            <person name="Hug L.A."/>
            <person name="Sharon I."/>
            <person name="Castelle C.J."/>
            <person name="Probst A.J."/>
            <person name="Thomas B.C."/>
            <person name="Singh A."/>
            <person name="Wilkins M.J."/>
            <person name="Karaoz U."/>
            <person name="Brodie E.L."/>
            <person name="Williams K.H."/>
            <person name="Hubbard S.S."/>
            <person name="Banfield J.F."/>
        </authorList>
    </citation>
    <scope>NUCLEOTIDE SEQUENCE [LARGE SCALE GENOMIC DNA]</scope>
</reference>
<organism evidence="1 2">
    <name type="scientific">Candidatus Taylorbacteria bacterium RIFCSPHIGHO2_02_FULL_45_35</name>
    <dbReference type="NCBI Taxonomy" id="1802311"/>
    <lineage>
        <taxon>Bacteria</taxon>
        <taxon>Candidatus Tayloriibacteriota</taxon>
    </lineage>
</organism>
<accession>A0A1G2MPW5</accession>